<dbReference type="InterPro" id="IPR036102">
    <property type="entry name" value="OsmC/Ohrsf"/>
</dbReference>
<dbReference type="Gene3D" id="3.30.300.20">
    <property type="match status" value="1"/>
</dbReference>
<comment type="similarity">
    <text evidence="1">Belongs to the OsmC/Ohr family.</text>
</comment>
<evidence type="ECO:0000313" key="2">
    <source>
        <dbReference type="EMBL" id="PIM51849.1"/>
    </source>
</evidence>
<keyword evidence="3" id="KW-1185">Reference proteome</keyword>
<comment type="caution">
    <text evidence="2">The sequence shown here is derived from an EMBL/GenBank/DDBJ whole genome shotgun (WGS) entry which is preliminary data.</text>
</comment>
<accession>A0A2G9C8H9</accession>
<dbReference type="Proteomes" id="UP000231501">
    <property type="component" value="Unassembled WGS sequence"/>
</dbReference>
<proteinExistence type="inferred from homology"/>
<organism evidence="2 3">
    <name type="scientific">Roseateles chitinivorans</name>
    <dbReference type="NCBI Taxonomy" id="2917965"/>
    <lineage>
        <taxon>Bacteria</taxon>
        <taxon>Pseudomonadati</taxon>
        <taxon>Pseudomonadota</taxon>
        <taxon>Betaproteobacteria</taxon>
        <taxon>Burkholderiales</taxon>
        <taxon>Sphaerotilaceae</taxon>
        <taxon>Roseateles</taxon>
    </lineage>
</organism>
<dbReference type="Gene3D" id="2.20.25.10">
    <property type="match status" value="1"/>
</dbReference>
<dbReference type="PANTHER" id="PTHR33797:SF2">
    <property type="entry name" value="ORGANIC HYDROPEROXIDE RESISTANCE PROTEIN-LIKE"/>
    <property type="match status" value="1"/>
</dbReference>
<name>A0A2G9C8H9_9BURK</name>
<sequence length="140" mass="14460">MTRTIDKVLYTGSTLTTGGRDGTGKSSDGALDVRLSLPGSGGPGTNPEQLLAVGWSACFMGAMRRVKTAEPIRVPDDASIQADISLGTTTDGGFALAAKLHVVLPGLTEAQKWALVDGAHQICPYSLATRGNIEVSFTVG</sequence>
<dbReference type="OrthoDB" id="9797508at2"/>
<dbReference type="EMBL" id="PEOG01000051">
    <property type="protein sequence ID" value="PIM51849.1"/>
    <property type="molecule type" value="Genomic_DNA"/>
</dbReference>
<dbReference type="AlphaFoldDB" id="A0A2G9C8H9"/>
<dbReference type="InterPro" id="IPR019953">
    <property type="entry name" value="OHR"/>
</dbReference>
<dbReference type="Pfam" id="PF02566">
    <property type="entry name" value="OsmC"/>
    <property type="match status" value="1"/>
</dbReference>
<protein>
    <submittedName>
        <fullName evidence="2">Peroxiredoxin</fullName>
    </submittedName>
</protein>
<dbReference type="SUPFAM" id="SSF82784">
    <property type="entry name" value="OsmC-like"/>
    <property type="match status" value="1"/>
</dbReference>
<dbReference type="PANTHER" id="PTHR33797">
    <property type="entry name" value="ORGANIC HYDROPEROXIDE RESISTANCE PROTEIN-LIKE"/>
    <property type="match status" value="1"/>
</dbReference>
<dbReference type="RefSeq" id="WP_099862909.1">
    <property type="nucleotide sequence ID" value="NZ_PEOG01000051.1"/>
</dbReference>
<dbReference type="InterPro" id="IPR003718">
    <property type="entry name" value="OsmC/Ohr_fam"/>
</dbReference>
<gene>
    <name evidence="2" type="ORF">CS062_17630</name>
</gene>
<evidence type="ECO:0000313" key="3">
    <source>
        <dbReference type="Proteomes" id="UP000231501"/>
    </source>
</evidence>
<evidence type="ECO:0000256" key="1">
    <source>
        <dbReference type="ARBA" id="ARBA00007378"/>
    </source>
</evidence>
<reference evidence="2 3" key="1">
    <citation type="submission" date="2017-11" db="EMBL/GenBank/DDBJ databases">
        <title>Draft genome sequence of Mitsuaria sp. HWN-4.</title>
        <authorList>
            <person name="Gundlapally S.R."/>
        </authorList>
    </citation>
    <scope>NUCLEOTIDE SEQUENCE [LARGE SCALE GENOMIC DNA]</scope>
    <source>
        <strain evidence="2 3">HWN-4</strain>
    </source>
</reference>
<dbReference type="GO" id="GO:0006979">
    <property type="term" value="P:response to oxidative stress"/>
    <property type="evidence" value="ECO:0007669"/>
    <property type="project" value="InterPro"/>
</dbReference>
<dbReference type="InterPro" id="IPR015946">
    <property type="entry name" value="KH_dom-like_a/b"/>
</dbReference>
<dbReference type="NCBIfam" id="TIGR03561">
    <property type="entry name" value="organ_hyd_perox"/>
    <property type="match status" value="1"/>
</dbReference>